<sequence>MSAEGSKHQKGSKQQDLAEIVELIELLFFAYRDFISDPDEILGKYGFGRAHHRVIHFVGRHPGIRVAELLDILRITKQSLGRVLKELIDTGYVLQQEGETDRRRRLLSLTDKGCDLHRELMSPQIDRIKSAIMRSGAGVNGVHRDMLFQLIDVDDREHVNRLLEQAVPHCDKTGEG</sequence>
<name>A0A3B0S0H9_9ZZZZ</name>
<dbReference type="InterPro" id="IPR039422">
    <property type="entry name" value="MarR/SlyA-like"/>
</dbReference>
<dbReference type="InterPro" id="IPR036388">
    <property type="entry name" value="WH-like_DNA-bd_sf"/>
</dbReference>
<proteinExistence type="predicted"/>
<keyword evidence="1" id="KW-0805">Transcription regulation</keyword>
<dbReference type="PRINTS" id="PR00598">
    <property type="entry name" value="HTHMARR"/>
</dbReference>
<dbReference type="GO" id="GO:0003677">
    <property type="term" value="F:DNA binding"/>
    <property type="evidence" value="ECO:0007669"/>
    <property type="project" value="UniProtKB-KW"/>
</dbReference>
<dbReference type="InterPro" id="IPR000835">
    <property type="entry name" value="HTH_MarR-typ"/>
</dbReference>
<dbReference type="PROSITE" id="PS50995">
    <property type="entry name" value="HTH_MARR_2"/>
    <property type="match status" value="1"/>
</dbReference>
<dbReference type="GO" id="GO:0006950">
    <property type="term" value="P:response to stress"/>
    <property type="evidence" value="ECO:0007669"/>
    <property type="project" value="TreeGrafter"/>
</dbReference>
<dbReference type="GO" id="GO:0003700">
    <property type="term" value="F:DNA-binding transcription factor activity"/>
    <property type="evidence" value="ECO:0007669"/>
    <property type="project" value="InterPro"/>
</dbReference>
<evidence type="ECO:0000313" key="5">
    <source>
        <dbReference type="EMBL" id="VAV94336.1"/>
    </source>
</evidence>
<dbReference type="SMART" id="SM00347">
    <property type="entry name" value="HTH_MARR"/>
    <property type="match status" value="1"/>
</dbReference>
<dbReference type="AlphaFoldDB" id="A0A3B0S0H9"/>
<keyword evidence="3" id="KW-0804">Transcription</keyword>
<dbReference type="InterPro" id="IPR023187">
    <property type="entry name" value="Tscrpt_reg_MarR-type_CS"/>
</dbReference>
<dbReference type="PANTHER" id="PTHR33164">
    <property type="entry name" value="TRANSCRIPTIONAL REGULATOR, MARR FAMILY"/>
    <property type="match status" value="1"/>
</dbReference>
<evidence type="ECO:0000256" key="3">
    <source>
        <dbReference type="ARBA" id="ARBA00023163"/>
    </source>
</evidence>
<dbReference type="PROSITE" id="PS01117">
    <property type="entry name" value="HTH_MARR_1"/>
    <property type="match status" value="1"/>
</dbReference>
<gene>
    <name evidence="5" type="ORF">MNBD_ALPHA08-31</name>
</gene>
<dbReference type="SUPFAM" id="SSF46785">
    <property type="entry name" value="Winged helix' DNA-binding domain"/>
    <property type="match status" value="1"/>
</dbReference>
<organism evidence="5">
    <name type="scientific">hydrothermal vent metagenome</name>
    <dbReference type="NCBI Taxonomy" id="652676"/>
    <lineage>
        <taxon>unclassified sequences</taxon>
        <taxon>metagenomes</taxon>
        <taxon>ecological metagenomes</taxon>
    </lineage>
</organism>
<evidence type="ECO:0000259" key="4">
    <source>
        <dbReference type="PROSITE" id="PS50995"/>
    </source>
</evidence>
<keyword evidence="2" id="KW-0238">DNA-binding</keyword>
<dbReference type="Pfam" id="PF12802">
    <property type="entry name" value="MarR_2"/>
    <property type="match status" value="1"/>
</dbReference>
<reference evidence="5" key="1">
    <citation type="submission" date="2018-06" db="EMBL/GenBank/DDBJ databases">
        <authorList>
            <person name="Zhirakovskaya E."/>
        </authorList>
    </citation>
    <scope>NUCLEOTIDE SEQUENCE</scope>
</reference>
<evidence type="ECO:0000256" key="1">
    <source>
        <dbReference type="ARBA" id="ARBA00023015"/>
    </source>
</evidence>
<dbReference type="InterPro" id="IPR036390">
    <property type="entry name" value="WH_DNA-bd_sf"/>
</dbReference>
<feature type="domain" description="HTH marR-type" evidence="4">
    <location>
        <begin position="17"/>
        <end position="168"/>
    </location>
</feature>
<dbReference type="Gene3D" id="1.10.10.10">
    <property type="entry name" value="Winged helix-like DNA-binding domain superfamily/Winged helix DNA-binding domain"/>
    <property type="match status" value="1"/>
</dbReference>
<dbReference type="PANTHER" id="PTHR33164:SF44">
    <property type="entry name" value="TRANSCRIPTIONAL REGULATORY PROTEIN"/>
    <property type="match status" value="1"/>
</dbReference>
<dbReference type="EMBL" id="UOEC01000116">
    <property type="protein sequence ID" value="VAV94336.1"/>
    <property type="molecule type" value="Genomic_DNA"/>
</dbReference>
<protein>
    <submittedName>
        <fullName evidence="5">HTH-type transcriptional regulator PetP</fullName>
    </submittedName>
</protein>
<evidence type="ECO:0000256" key="2">
    <source>
        <dbReference type="ARBA" id="ARBA00023125"/>
    </source>
</evidence>
<accession>A0A3B0S0H9</accession>